<keyword evidence="1" id="KW-0812">Transmembrane</keyword>
<feature type="transmembrane region" description="Helical" evidence="1">
    <location>
        <begin position="300"/>
        <end position="322"/>
    </location>
</feature>
<accession>A0A820LTU9</accession>
<keyword evidence="1" id="KW-1133">Transmembrane helix</keyword>
<feature type="transmembrane region" description="Helical" evidence="1">
    <location>
        <begin position="85"/>
        <end position="110"/>
    </location>
</feature>
<proteinExistence type="predicted"/>
<protein>
    <submittedName>
        <fullName evidence="2">Uncharacterized protein</fullName>
    </submittedName>
</protein>
<dbReference type="AlphaFoldDB" id="A0A820LTU9"/>
<evidence type="ECO:0000313" key="3">
    <source>
        <dbReference type="EMBL" id="CAF4465107.1"/>
    </source>
</evidence>
<evidence type="ECO:0000256" key="1">
    <source>
        <dbReference type="SAM" id="Phobius"/>
    </source>
</evidence>
<feature type="transmembrane region" description="Helical" evidence="1">
    <location>
        <begin position="31"/>
        <end position="54"/>
    </location>
</feature>
<dbReference type="Gene3D" id="1.20.1070.10">
    <property type="entry name" value="Rhodopsin 7-helix transmembrane proteins"/>
    <property type="match status" value="1"/>
</dbReference>
<organism evidence="2 4">
    <name type="scientific">Rotaria socialis</name>
    <dbReference type="NCBI Taxonomy" id="392032"/>
    <lineage>
        <taxon>Eukaryota</taxon>
        <taxon>Metazoa</taxon>
        <taxon>Spiralia</taxon>
        <taxon>Gnathifera</taxon>
        <taxon>Rotifera</taxon>
        <taxon>Eurotatoria</taxon>
        <taxon>Bdelloidea</taxon>
        <taxon>Philodinida</taxon>
        <taxon>Philodinidae</taxon>
        <taxon>Rotaria</taxon>
    </lineage>
</organism>
<feature type="transmembrane region" description="Helical" evidence="1">
    <location>
        <begin position="172"/>
        <end position="193"/>
    </location>
</feature>
<keyword evidence="4" id="KW-1185">Reference proteome</keyword>
<gene>
    <name evidence="3" type="ORF">HFQ381_LOCUS24981</name>
    <name evidence="2" type="ORF">UJA718_LOCUS16510</name>
</gene>
<reference evidence="2" key="1">
    <citation type="submission" date="2021-02" db="EMBL/GenBank/DDBJ databases">
        <authorList>
            <person name="Nowell W R."/>
        </authorList>
    </citation>
    <scope>NUCLEOTIDE SEQUENCE</scope>
</reference>
<evidence type="ECO:0000313" key="4">
    <source>
        <dbReference type="Proteomes" id="UP000663873"/>
    </source>
</evidence>
<dbReference type="Proteomes" id="UP000663873">
    <property type="component" value="Unassembled WGS sequence"/>
</dbReference>
<dbReference type="EMBL" id="CAJOBO010002720">
    <property type="protein sequence ID" value="CAF4465107.1"/>
    <property type="molecule type" value="Genomic_DNA"/>
</dbReference>
<feature type="transmembrane region" description="Helical" evidence="1">
    <location>
        <begin position="258"/>
        <end position="280"/>
    </location>
</feature>
<name>A0A820LTU9_9BILA</name>
<keyword evidence="1" id="KW-0472">Membrane</keyword>
<feature type="transmembrane region" description="Helical" evidence="1">
    <location>
        <begin position="130"/>
        <end position="151"/>
    </location>
</feature>
<sequence length="549" mass="64549">MTSNESMFSFPYNHTMLSLFGDFVGIHYDKYVFFAVCSALVGLPFNILLLFILIRDGLFCRRYPRDKSIRISYATNARTGSFERFLFEIICIDTLLILFHFIDNFLSYIHKDRSAGQHYLIHVSDFCCKFFTYFAKMSVLLATWLLFFLIVNQFILTMKDNEKHSCWNRSLYYINAKYSTVFLVFFFGIYNIYPIEVLKYQKKEDLQDYQQGKLKERKIFFVSCINFNLLNLRVEGVAGVCSLIVDGTSKKLLNATNYGYNLIGISLPCIIIFIISIIIIHRTYRNRRYDEKLHNSFKYIAATIGIVHSFFNLPIRLSDMLLMFLSPYSSFFSYLINFNHEVQSIISLSYAYKCFICIIISRRFRFHAKYILCFLIENKYEERVKSRTNGLLKANKQMRYFIEHSRLSKVPINQSITKASSIRTTNSNSICNYNISEAIYWTRPYFTRNQKQRLLRPCDRSVSCHQLSTTYSSSETTLPPSNIIIRPSPYFVLINLPNGEHRHVPLPRKHESNSQMLPSTPVLKNHFLSRNVEQQITHELKLLTSTHIY</sequence>
<dbReference type="EMBL" id="CAJOBP010002568">
    <property type="protein sequence ID" value="CAF4362144.1"/>
    <property type="molecule type" value="Genomic_DNA"/>
</dbReference>
<dbReference type="Proteomes" id="UP000663851">
    <property type="component" value="Unassembled WGS sequence"/>
</dbReference>
<evidence type="ECO:0000313" key="2">
    <source>
        <dbReference type="EMBL" id="CAF4362144.1"/>
    </source>
</evidence>
<comment type="caution">
    <text evidence="2">The sequence shown here is derived from an EMBL/GenBank/DDBJ whole genome shotgun (WGS) entry which is preliminary data.</text>
</comment>